<proteinExistence type="predicted"/>
<dbReference type="AlphaFoldDB" id="K0EXT1"/>
<dbReference type="EMBL" id="CP003876">
    <property type="protein sequence ID" value="AFU02272.1"/>
    <property type="molecule type" value="Genomic_DNA"/>
</dbReference>
<name>K0EXT1_NOCB7</name>
<keyword evidence="2" id="KW-0663">Pyridoxal phosphate</keyword>
<evidence type="ECO:0000313" key="5">
    <source>
        <dbReference type="Proteomes" id="UP000006304"/>
    </source>
</evidence>
<dbReference type="KEGG" id="nbr:O3I_021565"/>
<dbReference type="GO" id="GO:1901605">
    <property type="term" value="P:alpha-amino acid metabolic process"/>
    <property type="evidence" value="ECO:0007669"/>
    <property type="project" value="UniProtKB-ARBA"/>
</dbReference>
<protein>
    <submittedName>
        <fullName evidence="4">Pyridoxal-5'-phosphate-dependent protein subunit beta</fullName>
    </submittedName>
</protein>
<dbReference type="HOGENOM" id="CLU_028142_4_1_11"/>
<comment type="cofactor">
    <cofactor evidence="1">
        <name>pyridoxal 5'-phosphate</name>
        <dbReference type="ChEBI" id="CHEBI:597326"/>
    </cofactor>
</comment>
<dbReference type="RefSeq" id="WP_014985127.1">
    <property type="nucleotide sequence ID" value="NC_018681.1"/>
</dbReference>
<reference evidence="4 5" key="1">
    <citation type="journal article" date="2012" name="J. Bacteriol.">
        <title>Complete genome sequence of Nocardia brasiliensis HUJEG-1.</title>
        <authorList>
            <person name="Vera-Cabrera L."/>
            <person name="Ortiz-Lopez R."/>
            <person name="Elizondo-Gonzalez R."/>
            <person name="Perez-Maya A.A."/>
            <person name="Ocampo-Candiani J."/>
        </authorList>
    </citation>
    <scope>NUCLEOTIDE SEQUENCE [LARGE SCALE GENOMIC DNA]</scope>
    <source>
        <strain evidence="5">ATCC 700358</strain>
    </source>
</reference>
<dbReference type="Gene3D" id="3.40.50.1100">
    <property type="match status" value="2"/>
</dbReference>
<dbReference type="InterPro" id="IPR001926">
    <property type="entry name" value="TrpB-like_PALP"/>
</dbReference>
<feature type="domain" description="Tryptophan synthase beta chain-like PALP" evidence="3">
    <location>
        <begin position="75"/>
        <end position="382"/>
    </location>
</feature>
<keyword evidence="5" id="KW-1185">Reference proteome</keyword>
<evidence type="ECO:0000313" key="4">
    <source>
        <dbReference type="EMBL" id="AFU02272.1"/>
    </source>
</evidence>
<dbReference type="SUPFAM" id="SSF53686">
    <property type="entry name" value="Tryptophan synthase beta subunit-like PLP-dependent enzymes"/>
    <property type="match status" value="1"/>
</dbReference>
<organism evidence="4 5">
    <name type="scientific">Nocardia brasiliensis (strain ATCC 700358 / HUJEG-1)</name>
    <dbReference type="NCBI Taxonomy" id="1133849"/>
    <lineage>
        <taxon>Bacteria</taxon>
        <taxon>Bacillati</taxon>
        <taxon>Actinomycetota</taxon>
        <taxon>Actinomycetes</taxon>
        <taxon>Mycobacteriales</taxon>
        <taxon>Nocardiaceae</taxon>
        <taxon>Nocardia</taxon>
    </lineage>
</organism>
<evidence type="ECO:0000259" key="3">
    <source>
        <dbReference type="Pfam" id="PF00291"/>
    </source>
</evidence>
<evidence type="ECO:0000256" key="2">
    <source>
        <dbReference type="ARBA" id="ARBA00022898"/>
    </source>
</evidence>
<gene>
    <name evidence="4" type="ORF">O3I_021565</name>
</gene>
<dbReference type="InterPro" id="IPR036052">
    <property type="entry name" value="TrpB-like_PALP_sf"/>
</dbReference>
<evidence type="ECO:0000256" key="1">
    <source>
        <dbReference type="ARBA" id="ARBA00001933"/>
    </source>
</evidence>
<accession>K0EXT1</accession>
<dbReference type="Proteomes" id="UP000006304">
    <property type="component" value="Chromosome"/>
</dbReference>
<dbReference type="Pfam" id="PF00291">
    <property type="entry name" value="PALP"/>
    <property type="match status" value="1"/>
</dbReference>
<dbReference type="STRING" id="1133849.O3I_021565"/>
<dbReference type="eggNOG" id="COG0498">
    <property type="taxonomic scope" value="Bacteria"/>
</dbReference>
<sequence>MIETSTTPQLRKRVVLECRACGFGVAAAFVPRCPRCAGATDVFYDLTRARIRDDDNPLVRWFDLLPLNDFQHAVWLGEGNTPLLWARELGRWAGLDFLYLKVESANPSGTAKDRMAGVAMPFLVQQGVTEFVVSSTGNSSTSMGRCAARMPEVTLHIFCARDFLDRIDVPDAPNVRVYCVDADYVGAGAAAARFAADRGLPFESGFFNPARREGLKLAYLEAFDQLAPRAPDVVVQAVSSGMGIYGAFKGATEYVALGRLARVPSIVCAQQSRCAPMYEAFRDNSATIRPEHIKRRPSGIAKAILRGNPADSYPFVHRIVQATGGAFEAVPDREILAARRLARDLEGVDACLTSSVALACALKLARAGWLRRDTVTLVNVTGRERPPAAPAYVDYV</sequence>